<sequence>MLVGIKKRISEKYCLPFSDDVLLIEWKTTVTKVSSTNTNTLTIVKAISLHKSKNGNKQLAWQSSKYHSSADLEAKYCGNTYETADKRNPSAQLRYGMCYGKVKALGPLLHCQYLSILEFFTIVRLITYGMEYLIDKNVRKWDKTPLAAKIFNRLILTSSYQPLSMVLQHNSIDWDATGLWLKYNPYESPTSKTLLKNLSHRNKSTTHVGSPK</sequence>
<keyword evidence="1" id="KW-0418">Kinase</keyword>
<evidence type="ECO:0000313" key="1">
    <source>
        <dbReference type="EMBL" id="GES99724.1"/>
    </source>
</evidence>
<comment type="caution">
    <text evidence="1">The sequence shown here is derived from an EMBL/GenBank/DDBJ whole genome shotgun (WGS) entry which is preliminary data.</text>
</comment>
<name>A0A8H3R4G6_9GLOM</name>
<reference evidence="1" key="1">
    <citation type="submission" date="2019-10" db="EMBL/GenBank/DDBJ databases">
        <title>Conservation and host-specific expression of non-tandemly repeated heterogenous ribosome RNA gene in arbuscular mycorrhizal fungi.</title>
        <authorList>
            <person name="Maeda T."/>
            <person name="Kobayashi Y."/>
            <person name="Nakagawa T."/>
            <person name="Ezawa T."/>
            <person name="Yamaguchi K."/>
            <person name="Bino T."/>
            <person name="Nishimoto Y."/>
            <person name="Shigenobu S."/>
            <person name="Kawaguchi M."/>
        </authorList>
    </citation>
    <scope>NUCLEOTIDE SEQUENCE</scope>
    <source>
        <strain evidence="1">HR1</strain>
    </source>
</reference>
<accession>A0A8H3R4G6</accession>
<organism evidence="1 2">
    <name type="scientific">Rhizophagus clarus</name>
    <dbReference type="NCBI Taxonomy" id="94130"/>
    <lineage>
        <taxon>Eukaryota</taxon>
        <taxon>Fungi</taxon>
        <taxon>Fungi incertae sedis</taxon>
        <taxon>Mucoromycota</taxon>
        <taxon>Glomeromycotina</taxon>
        <taxon>Glomeromycetes</taxon>
        <taxon>Glomerales</taxon>
        <taxon>Glomeraceae</taxon>
        <taxon>Rhizophagus</taxon>
    </lineage>
</organism>
<proteinExistence type="predicted"/>
<dbReference type="GO" id="GO:0016301">
    <property type="term" value="F:kinase activity"/>
    <property type="evidence" value="ECO:0007669"/>
    <property type="project" value="UniProtKB-KW"/>
</dbReference>
<dbReference type="AlphaFoldDB" id="A0A8H3R4G6"/>
<dbReference type="Proteomes" id="UP000615446">
    <property type="component" value="Unassembled WGS sequence"/>
</dbReference>
<evidence type="ECO:0000313" key="2">
    <source>
        <dbReference type="Proteomes" id="UP000615446"/>
    </source>
</evidence>
<gene>
    <name evidence="1" type="ORF">RCL2_002620700</name>
</gene>
<keyword evidence="1" id="KW-0808">Transferase</keyword>
<dbReference type="EMBL" id="BLAL01000285">
    <property type="protein sequence ID" value="GES99724.1"/>
    <property type="molecule type" value="Genomic_DNA"/>
</dbReference>
<protein>
    <submittedName>
        <fullName evidence="1">Kinase-like domain-containing protein</fullName>
    </submittedName>
</protein>